<evidence type="ECO:0000313" key="4">
    <source>
        <dbReference type="EMBL" id="PIW15316.1"/>
    </source>
</evidence>
<dbReference type="Pfam" id="PF00106">
    <property type="entry name" value="adh_short"/>
    <property type="match status" value="1"/>
</dbReference>
<protein>
    <submittedName>
        <fullName evidence="4">Short-chain dehydrogenase</fullName>
    </submittedName>
</protein>
<dbReference type="PRINTS" id="PR00080">
    <property type="entry name" value="SDRFAMILY"/>
</dbReference>
<dbReference type="SUPFAM" id="SSF51735">
    <property type="entry name" value="NAD(P)-binding Rossmann-fold domains"/>
    <property type="match status" value="1"/>
</dbReference>
<evidence type="ECO:0000256" key="1">
    <source>
        <dbReference type="ARBA" id="ARBA00006484"/>
    </source>
</evidence>
<organism evidence="4 5">
    <name type="scientific">bacterium (Candidatus Blackallbacteria) CG17_big_fil_post_rev_8_21_14_2_50_48_46</name>
    <dbReference type="NCBI Taxonomy" id="2014261"/>
    <lineage>
        <taxon>Bacteria</taxon>
        <taxon>Candidatus Blackallbacteria</taxon>
    </lineage>
</organism>
<sequence>MSLPKRVFVSGGSKGIGLAIAQRFLAEGFQVAVSASSSSSLEALKAQSPEMKTYLCDMSSKEAVLDLAERLNQEWGPLDVLVNNVGRFMPGQMHSEEDQIFEYQMQLNLNSIYYLTKRVLPPMIAQRSGTIFNICSTASITAYPNGGSYCISKFALLGFSKILREEMKAHQIRVISVLPGATLTASWEGVDLPPERFIPAEDIATVVWETYGLSPRTVVEEILVRPLEGDLG</sequence>
<dbReference type="PANTHER" id="PTHR42901:SF1">
    <property type="entry name" value="ALCOHOL DEHYDROGENASE"/>
    <property type="match status" value="1"/>
</dbReference>
<dbReference type="PRINTS" id="PR00081">
    <property type="entry name" value="GDHRDH"/>
</dbReference>
<proteinExistence type="inferred from homology"/>
<name>A0A2M7G0Z8_9BACT</name>
<gene>
    <name evidence="4" type="ORF">COW36_18035</name>
</gene>
<evidence type="ECO:0000256" key="3">
    <source>
        <dbReference type="RuleBase" id="RU000363"/>
    </source>
</evidence>
<comment type="similarity">
    <text evidence="1 3">Belongs to the short-chain dehydrogenases/reductases (SDR) family.</text>
</comment>
<comment type="caution">
    <text evidence="4">The sequence shown here is derived from an EMBL/GenBank/DDBJ whole genome shotgun (WGS) entry which is preliminary data.</text>
</comment>
<dbReference type="CDD" id="cd05233">
    <property type="entry name" value="SDR_c"/>
    <property type="match status" value="1"/>
</dbReference>
<dbReference type="InterPro" id="IPR020904">
    <property type="entry name" value="Sc_DH/Rdtase_CS"/>
</dbReference>
<evidence type="ECO:0000256" key="2">
    <source>
        <dbReference type="ARBA" id="ARBA00023002"/>
    </source>
</evidence>
<dbReference type="InterPro" id="IPR002347">
    <property type="entry name" value="SDR_fam"/>
</dbReference>
<reference evidence="4 5" key="1">
    <citation type="submission" date="2017-09" db="EMBL/GenBank/DDBJ databases">
        <title>Depth-based differentiation of microbial function through sediment-hosted aquifers and enrichment of novel symbionts in the deep terrestrial subsurface.</title>
        <authorList>
            <person name="Probst A.J."/>
            <person name="Ladd B."/>
            <person name="Jarett J.K."/>
            <person name="Geller-Mcgrath D.E."/>
            <person name="Sieber C.M."/>
            <person name="Emerson J.B."/>
            <person name="Anantharaman K."/>
            <person name="Thomas B.C."/>
            <person name="Malmstrom R."/>
            <person name="Stieglmeier M."/>
            <person name="Klingl A."/>
            <person name="Woyke T."/>
            <person name="Ryan C.M."/>
            <person name="Banfield J.F."/>
        </authorList>
    </citation>
    <scope>NUCLEOTIDE SEQUENCE [LARGE SCALE GENOMIC DNA]</scope>
    <source>
        <strain evidence="4">CG17_big_fil_post_rev_8_21_14_2_50_48_46</strain>
    </source>
</reference>
<dbReference type="EMBL" id="PFFQ01000053">
    <property type="protein sequence ID" value="PIW15316.1"/>
    <property type="molecule type" value="Genomic_DNA"/>
</dbReference>
<dbReference type="GO" id="GO:0016491">
    <property type="term" value="F:oxidoreductase activity"/>
    <property type="evidence" value="ECO:0007669"/>
    <property type="project" value="UniProtKB-KW"/>
</dbReference>
<dbReference type="InterPro" id="IPR036291">
    <property type="entry name" value="NAD(P)-bd_dom_sf"/>
</dbReference>
<evidence type="ECO:0000313" key="5">
    <source>
        <dbReference type="Proteomes" id="UP000231019"/>
    </source>
</evidence>
<dbReference type="AlphaFoldDB" id="A0A2M7G0Z8"/>
<dbReference type="Gene3D" id="3.40.50.720">
    <property type="entry name" value="NAD(P)-binding Rossmann-like Domain"/>
    <property type="match status" value="1"/>
</dbReference>
<dbReference type="Proteomes" id="UP000231019">
    <property type="component" value="Unassembled WGS sequence"/>
</dbReference>
<accession>A0A2M7G0Z8</accession>
<dbReference type="PROSITE" id="PS00061">
    <property type="entry name" value="ADH_SHORT"/>
    <property type="match status" value="1"/>
</dbReference>
<dbReference type="PANTHER" id="PTHR42901">
    <property type="entry name" value="ALCOHOL DEHYDROGENASE"/>
    <property type="match status" value="1"/>
</dbReference>
<keyword evidence="2" id="KW-0560">Oxidoreductase</keyword>